<evidence type="ECO:0000256" key="3">
    <source>
        <dbReference type="ARBA" id="ARBA00023163"/>
    </source>
</evidence>
<keyword evidence="3" id="KW-0804">Transcription</keyword>
<proteinExistence type="predicted"/>
<dbReference type="PANTHER" id="PTHR43280">
    <property type="entry name" value="ARAC-FAMILY TRANSCRIPTIONAL REGULATOR"/>
    <property type="match status" value="1"/>
</dbReference>
<dbReference type="PROSITE" id="PS01124">
    <property type="entry name" value="HTH_ARAC_FAMILY_2"/>
    <property type="match status" value="1"/>
</dbReference>
<comment type="caution">
    <text evidence="5">The sequence shown here is derived from an EMBL/GenBank/DDBJ whole genome shotgun (WGS) entry which is preliminary data.</text>
</comment>
<dbReference type="Gene3D" id="1.10.10.60">
    <property type="entry name" value="Homeodomain-like"/>
    <property type="match status" value="2"/>
</dbReference>
<keyword evidence="6" id="KW-1185">Reference proteome</keyword>
<evidence type="ECO:0000313" key="6">
    <source>
        <dbReference type="Proteomes" id="UP001232063"/>
    </source>
</evidence>
<organism evidence="5 6">
    <name type="scientific">Xanthocytophaga agilis</name>
    <dbReference type="NCBI Taxonomy" id="3048010"/>
    <lineage>
        <taxon>Bacteria</taxon>
        <taxon>Pseudomonadati</taxon>
        <taxon>Bacteroidota</taxon>
        <taxon>Cytophagia</taxon>
        <taxon>Cytophagales</taxon>
        <taxon>Rhodocytophagaceae</taxon>
        <taxon>Xanthocytophaga</taxon>
    </lineage>
</organism>
<reference evidence="5" key="1">
    <citation type="submission" date="2023-05" db="EMBL/GenBank/DDBJ databases">
        <authorList>
            <person name="Zhang X."/>
        </authorList>
    </citation>
    <scope>NUCLEOTIDE SEQUENCE</scope>
    <source>
        <strain evidence="5">BD1B2-1</strain>
    </source>
</reference>
<dbReference type="SMART" id="SM00342">
    <property type="entry name" value="HTH_ARAC"/>
    <property type="match status" value="1"/>
</dbReference>
<keyword evidence="1" id="KW-0805">Transcription regulation</keyword>
<dbReference type="Proteomes" id="UP001232063">
    <property type="component" value="Unassembled WGS sequence"/>
</dbReference>
<dbReference type="EMBL" id="JASJOU010000011">
    <property type="protein sequence ID" value="MDJ1504241.1"/>
    <property type="molecule type" value="Genomic_DNA"/>
</dbReference>
<dbReference type="InterPro" id="IPR020449">
    <property type="entry name" value="Tscrpt_reg_AraC-type_HTH"/>
</dbReference>
<dbReference type="InterPro" id="IPR018060">
    <property type="entry name" value="HTH_AraC"/>
</dbReference>
<dbReference type="SUPFAM" id="SSF46689">
    <property type="entry name" value="Homeodomain-like"/>
    <property type="match status" value="2"/>
</dbReference>
<dbReference type="InterPro" id="IPR009057">
    <property type="entry name" value="Homeodomain-like_sf"/>
</dbReference>
<dbReference type="GO" id="GO:0043565">
    <property type="term" value="F:sequence-specific DNA binding"/>
    <property type="evidence" value="ECO:0007669"/>
    <property type="project" value="InterPro"/>
</dbReference>
<evidence type="ECO:0000259" key="4">
    <source>
        <dbReference type="PROSITE" id="PS01124"/>
    </source>
</evidence>
<dbReference type="PANTHER" id="PTHR43280:SF2">
    <property type="entry name" value="HTH-TYPE TRANSCRIPTIONAL REGULATOR EXSA"/>
    <property type="match status" value="1"/>
</dbReference>
<dbReference type="RefSeq" id="WP_314515317.1">
    <property type="nucleotide sequence ID" value="NZ_JASJOU010000011.1"/>
</dbReference>
<dbReference type="PRINTS" id="PR00032">
    <property type="entry name" value="HTHARAC"/>
</dbReference>
<accession>A0AAE3UHE0</accession>
<name>A0AAE3UHE0_9BACT</name>
<dbReference type="AlphaFoldDB" id="A0AAE3UHE0"/>
<evidence type="ECO:0000256" key="2">
    <source>
        <dbReference type="ARBA" id="ARBA00023125"/>
    </source>
</evidence>
<dbReference type="PROSITE" id="PS00041">
    <property type="entry name" value="HTH_ARAC_FAMILY_1"/>
    <property type="match status" value="1"/>
</dbReference>
<dbReference type="GO" id="GO:0003700">
    <property type="term" value="F:DNA-binding transcription factor activity"/>
    <property type="evidence" value="ECO:0007669"/>
    <property type="project" value="InterPro"/>
</dbReference>
<feature type="domain" description="HTH araC/xylS-type" evidence="4">
    <location>
        <begin position="180"/>
        <end position="277"/>
    </location>
</feature>
<sequence>MKIQKEVVIPDPGKSFKLFQPSLRNYFYWHYHPEYELVLVEASTGIRHVGQHISSYMESDLVLIGPNIPHLNFDYGIETEYKQIVIQLKENFLGDALQHTPEFAPIQHLFARAYKGLSFTGETKKTVTEKLREMQNLKHFDQLLHLLEIFQILALSQEVTELNDQDTSIKLFLNDKIRMGAIYKYIHSHYHEATDVNVVASSVNLSTAAFCRYFKKQTRMTFTDFVNHYRITQSKTLLLQEKSISEVCFEVGFESLSYFNKLFNKIVGENPSAFKKRYSK</sequence>
<evidence type="ECO:0000256" key="1">
    <source>
        <dbReference type="ARBA" id="ARBA00023015"/>
    </source>
</evidence>
<dbReference type="Pfam" id="PF12833">
    <property type="entry name" value="HTH_18"/>
    <property type="match status" value="1"/>
</dbReference>
<gene>
    <name evidence="5" type="ORF">QNI22_26520</name>
</gene>
<dbReference type="InterPro" id="IPR018062">
    <property type="entry name" value="HTH_AraC-typ_CS"/>
</dbReference>
<protein>
    <submittedName>
        <fullName evidence="5">AraC family transcriptional regulator</fullName>
    </submittedName>
</protein>
<evidence type="ECO:0000313" key="5">
    <source>
        <dbReference type="EMBL" id="MDJ1504241.1"/>
    </source>
</evidence>
<keyword evidence="2" id="KW-0238">DNA-binding</keyword>